<gene>
    <name evidence="1" type="ORF">G5635_12025</name>
</gene>
<dbReference type="EMBL" id="JAAJRM010000002">
    <property type="protein sequence ID" value="NGF43133.1"/>
    <property type="molecule type" value="Genomic_DNA"/>
</dbReference>
<dbReference type="AlphaFoldDB" id="A0A6G4MPH8"/>
<accession>A0A6G4MPH8</accession>
<evidence type="ECO:0000313" key="1">
    <source>
        <dbReference type="EMBL" id="NGF43133.1"/>
    </source>
</evidence>
<dbReference type="RefSeq" id="WP_033813593.1">
    <property type="nucleotide sequence ID" value="NZ_JAAJRM010000002.1"/>
</dbReference>
<reference evidence="1" key="1">
    <citation type="submission" date="2020-02" db="EMBL/GenBank/DDBJ databases">
        <title>WGS of Carbapenem-Resistant Enterobacteriaceae.</title>
        <authorList>
            <person name="Tokajian S."/>
            <person name="El Chaar M."/>
            <person name="El Khoury M."/>
        </authorList>
    </citation>
    <scope>NUCLEOTIDE SEQUENCE</scope>
    <source>
        <strain evidence="1">EHM_71</strain>
    </source>
</reference>
<keyword evidence="1" id="KW-0255">Endonuclease</keyword>
<organism evidence="1">
    <name type="scientific">Enterobacter hormaechei</name>
    <dbReference type="NCBI Taxonomy" id="158836"/>
    <lineage>
        <taxon>Bacteria</taxon>
        <taxon>Pseudomonadati</taxon>
        <taxon>Pseudomonadota</taxon>
        <taxon>Gammaproteobacteria</taxon>
        <taxon>Enterobacterales</taxon>
        <taxon>Enterobacteriaceae</taxon>
        <taxon>Enterobacter</taxon>
        <taxon>Enterobacter cloacae complex</taxon>
    </lineage>
</organism>
<protein>
    <submittedName>
        <fullName evidence="1">HNH endonuclease</fullName>
    </submittedName>
</protein>
<proteinExistence type="predicted"/>
<dbReference type="InterPro" id="IPR003615">
    <property type="entry name" value="HNH_nuc"/>
</dbReference>
<keyword evidence="1" id="KW-0540">Nuclease</keyword>
<keyword evidence="1" id="KW-0378">Hydrolase</keyword>
<sequence>MFNVSRVAPAPACLARKTYNDPTVVAALKSMFFGKCYLCEQVDLTDPEIEHFTPHQGDTLLKYSWENLFYSCRRCNSIKGTRHTNILNCTDSSVNVTNEIVHILPGISSERVTVRPFSSNPSQETLNTVALLDECYNLDNTGLRGITRENLMEKIFDHYYEYINVRRVLITRTSIQSRIDEAIETLKIMCNPKYPFSAFWVWHFKLDVRLHELRPEVLEVIDV</sequence>
<dbReference type="CDD" id="cd00085">
    <property type="entry name" value="HNHc"/>
    <property type="match status" value="1"/>
</dbReference>
<name>A0A6G4MPH8_9ENTR</name>
<dbReference type="Gene3D" id="1.10.30.50">
    <property type="match status" value="1"/>
</dbReference>
<dbReference type="GO" id="GO:0004519">
    <property type="term" value="F:endonuclease activity"/>
    <property type="evidence" value="ECO:0007669"/>
    <property type="project" value="UniProtKB-KW"/>
</dbReference>
<comment type="caution">
    <text evidence="1">The sequence shown here is derived from an EMBL/GenBank/DDBJ whole genome shotgun (WGS) entry which is preliminary data.</text>
</comment>